<dbReference type="Pfam" id="PF07004">
    <property type="entry name" value="SHIPPO-rpt"/>
    <property type="match status" value="1"/>
</dbReference>
<protein>
    <submittedName>
        <fullName evidence="2">Uncharacterized protein</fullName>
    </submittedName>
</protein>
<feature type="region of interest" description="Disordered" evidence="1">
    <location>
        <begin position="130"/>
        <end position="225"/>
    </location>
</feature>
<keyword evidence="3" id="KW-1185">Reference proteome</keyword>
<feature type="compositionally biased region" description="Basic and acidic residues" evidence="1">
    <location>
        <begin position="261"/>
        <end position="274"/>
    </location>
</feature>
<dbReference type="Proteomes" id="UP001178507">
    <property type="component" value="Unassembled WGS sequence"/>
</dbReference>
<dbReference type="InterPro" id="IPR010736">
    <property type="entry name" value="SHIPPO-rpt"/>
</dbReference>
<sequence>MVAPVPDFELAENAAEAESTKPAAPKWSMPRAGREDAKKVLVSKKHLLDCLGTHSPGPGAYTPQRQRKSPSCSFGTGQRPCSAPASRARASCRALLAEIGRPKEADLLPRPGSAVMGRASRNVVPLQPDLQISGAQDSPGPCYNPKVGGIGTQPGYSIRSRPAGSTSQSKVGPGSYPVHRPEHLRSRSTWPTGPRWTMPRQDRWQRSRQRSAATTRPSESRRDACATCAPPAFSFGRAKREMAASRQRSDLRIPCPELPESLDRPLRPFHEEVKTMPGGNH</sequence>
<proteinExistence type="predicted"/>
<feature type="region of interest" description="Disordered" evidence="1">
    <location>
        <begin position="52"/>
        <end position="87"/>
    </location>
</feature>
<organism evidence="2 3">
    <name type="scientific">Effrenium voratum</name>
    <dbReference type="NCBI Taxonomy" id="2562239"/>
    <lineage>
        <taxon>Eukaryota</taxon>
        <taxon>Sar</taxon>
        <taxon>Alveolata</taxon>
        <taxon>Dinophyceae</taxon>
        <taxon>Suessiales</taxon>
        <taxon>Symbiodiniaceae</taxon>
        <taxon>Effrenium</taxon>
    </lineage>
</organism>
<feature type="compositionally biased region" description="Basic and acidic residues" evidence="1">
    <location>
        <begin position="240"/>
        <end position="251"/>
    </location>
</feature>
<dbReference type="AlphaFoldDB" id="A0AA36HPS7"/>
<feature type="region of interest" description="Disordered" evidence="1">
    <location>
        <begin position="1"/>
        <end position="36"/>
    </location>
</feature>
<evidence type="ECO:0000313" key="2">
    <source>
        <dbReference type="EMBL" id="CAJ1372442.1"/>
    </source>
</evidence>
<feature type="region of interest" description="Disordered" evidence="1">
    <location>
        <begin position="240"/>
        <end position="281"/>
    </location>
</feature>
<evidence type="ECO:0000313" key="3">
    <source>
        <dbReference type="Proteomes" id="UP001178507"/>
    </source>
</evidence>
<comment type="caution">
    <text evidence="2">The sequence shown here is derived from an EMBL/GenBank/DDBJ whole genome shotgun (WGS) entry which is preliminary data.</text>
</comment>
<reference evidence="2" key="1">
    <citation type="submission" date="2023-08" db="EMBL/GenBank/DDBJ databases">
        <authorList>
            <person name="Chen Y."/>
            <person name="Shah S."/>
            <person name="Dougan E. K."/>
            <person name="Thang M."/>
            <person name="Chan C."/>
        </authorList>
    </citation>
    <scope>NUCLEOTIDE SEQUENCE</scope>
</reference>
<accession>A0AA36HPS7</accession>
<name>A0AA36HPS7_9DINO</name>
<evidence type="ECO:0000256" key="1">
    <source>
        <dbReference type="SAM" id="MobiDB-lite"/>
    </source>
</evidence>
<dbReference type="EMBL" id="CAUJNA010000135">
    <property type="protein sequence ID" value="CAJ1372442.1"/>
    <property type="molecule type" value="Genomic_DNA"/>
</dbReference>
<gene>
    <name evidence="2" type="ORF">EVOR1521_LOCUS2523</name>
</gene>